<feature type="compositionally biased region" description="Basic and acidic residues" evidence="1">
    <location>
        <begin position="27"/>
        <end position="49"/>
    </location>
</feature>
<accession>A0AA36B6Q5</accession>
<gene>
    <name evidence="2" type="ORF">OCTVUL_1B021611</name>
</gene>
<feature type="compositionally biased region" description="Acidic residues" evidence="1">
    <location>
        <begin position="1"/>
        <end position="26"/>
    </location>
</feature>
<reference evidence="2" key="1">
    <citation type="submission" date="2023-08" db="EMBL/GenBank/DDBJ databases">
        <authorList>
            <person name="Alioto T."/>
            <person name="Alioto T."/>
            <person name="Gomez Garrido J."/>
        </authorList>
    </citation>
    <scope>NUCLEOTIDE SEQUENCE</scope>
</reference>
<name>A0AA36B6Q5_OCTVU</name>
<keyword evidence="3" id="KW-1185">Reference proteome</keyword>
<dbReference type="Proteomes" id="UP001162480">
    <property type="component" value="Chromosome 9"/>
</dbReference>
<dbReference type="AlphaFoldDB" id="A0AA36B6Q5"/>
<evidence type="ECO:0000256" key="1">
    <source>
        <dbReference type="SAM" id="MobiDB-lite"/>
    </source>
</evidence>
<organism evidence="2 3">
    <name type="scientific">Octopus vulgaris</name>
    <name type="common">Common octopus</name>
    <dbReference type="NCBI Taxonomy" id="6645"/>
    <lineage>
        <taxon>Eukaryota</taxon>
        <taxon>Metazoa</taxon>
        <taxon>Spiralia</taxon>
        <taxon>Lophotrochozoa</taxon>
        <taxon>Mollusca</taxon>
        <taxon>Cephalopoda</taxon>
        <taxon>Coleoidea</taxon>
        <taxon>Octopodiformes</taxon>
        <taxon>Octopoda</taxon>
        <taxon>Incirrata</taxon>
        <taxon>Octopodidae</taxon>
        <taxon>Octopus</taxon>
    </lineage>
</organism>
<sequence length="83" mass="9348">MEEGMQQEAENEEELITEISEGEEEVQSDKEIAEKSQEAYDKGVQKKGGELQSDGDTGKQECEEIQTDELQWRGILEQQGNGI</sequence>
<dbReference type="EMBL" id="OX597822">
    <property type="protein sequence ID" value="CAI9728428.1"/>
    <property type="molecule type" value="Genomic_DNA"/>
</dbReference>
<protein>
    <submittedName>
        <fullName evidence="2">Uncharacterized protein</fullName>
    </submittedName>
</protein>
<evidence type="ECO:0000313" key="3">
    <source>
        <dbReference type="Proteomes" id="UP001162480"/>
    </source>
</evidence>
<feature type="region of interest" description="Disordered" evidence="1">
    <location>
        <begin position="1"/>
        <end position="61"/>
    </location>
</feature>
<proteinExistence type="predicted"/>
<evidence type="ECO:0000313" key="2">
    <source>
        <dbReference type="EMBL" id="CAI9728428.1"/>
    </source>
</evidence>